<evidence type="ECO:0000256" key="12">
    <source>
        <dbReference type="ARBA" id="ARBA00031088"/>
    </source>
</evidence>
<proteinExistence type="inferred from homology"/>
<dbReference type="PRINTS" id="PR02008">
    <property type="entry name" value="RCMTFAMILY"/>
</dbReference>
<dbReference type="InterPro" id="IPR035926">
    <property type="entry name" value="NusB-like_sf"/>
</dbReference>
<keyword evidence="5" id="KW-0963">Cytoplasm</keyword>
<feature type="domain" description="SAM-dependent MTase RsmB/NOP-type" evidence="15">
    <location>
        <begin position="179"/>
        <end position="463"/>
    </location>
</feature>
<evidence type="ECO:0000256" key="2">
    <source>
        <dbReference type="ARBA" id="ARBA00004496"/>
    </source>
</evidence>
<dbReference type="Pfam" id="PF01189">
    <property type="entry name" value="Methyltr_RsmB-F"/>
    <property type="match status" value="1"/>
</dbReference>
<evidence type="ECO:0000256" key="13">
    <source>
        <dbReference type="ARBA" id="ARBA00047283"/>
    </source>
</evidence>
<evidence type="ECO:0000313" key="17">
    <source>
        <dbReference type="Proteomes" id="UP000230821"/>
    </source>
</evidence>
<dbReference type="EMBL" id="PDSK01000043">
    <property type="protein sequence ID" value="PIE35446.1"/>
    <property type="molecule type" value="Genomic_DNA"/>
</dbReference>
<dbReference type="EC" id="2.1.1.176" evidence="4"/>
<dbReference type="InterPro" id="IPR023267">
    <property type="entry name" value="RCMT"/>
</dbReference>
<sequence length="465" mass="51862">MIIASRELALRILRRVTAERAYITRVLDAELSAMPSFDSRNRALVTELVYGVTRWQKTLDWYLDQVCKKPMKQTNAWLREILRLGAYQLLILDRIPASAAINESVKLAGKYSRKAKLPAKTAKGFVNGVLRNLDRNRATLVSPASLEKTSRRLAVEYSYPDWLVARWLGRLGEAGTQESCKVNNQPAPLILRVNTLKLSVAELQRELDGYVDSCLPLPGNLPGVMISGVAVPISKLPGYTDGRWTVQNASSMLISRILDPQPGENVLDVCAGSGTKTTHLGELMNNQGSITAVDIYEHKLQRLRENCRQWGISITQTSCCDMTQIQDMPGFHDQGKKGFDRVLVDAPCSGLGVLRKHPEAKWTRKESDIAALQQLQRQLLTNATNFLSPMGGVLVYSTCTTEPEENQEVLTRFLQNSKGFRIEPLSDALPESLWPCITPEGFLSIDPPQKLFDGFFCAKLLKGDF</sequence>
<evidence type="ECO:0000256" key="9">
    <source>
        <dbReference type="ARBA" id="ARBA00022691"/>
    </source>
</evidence>
<dbReference type="Pfam" id="PF22458">
    <property type="entry name" value="RsmF-B_ferredox"/>
    <property type="match status" value="1"/>
</dbReference>
<protein>
    <recommendedName>
        <fullName evidence="4">16S rRNA (cytosine(967)-C(5))-methyltransferase</fullName>
        <ecNumber evidence="4">2.1.1.176</ecNumber>
    </recommendedName>
    <alternativeName>
        <fullName evidence="11">16S rRNA m5C967 methyltransferase</fullName>
    </alternativeName>
    <alternativeName>
        <fullName evidence="12">rRNA (cytosine-C(5)-)-methyltransferase RsmB</fullName>
    </alternativeName>
</protein>
<dbReference type="Gene3D" id="1.10.940.10">
    <property type="entry name" value="NusB-like"/>
    <property type="match status" value="1"/>
</dbReference>
<dbReference type="GO" id="GO:0008649">
    <property type="term" value="F:rRNA methyltransferase activity"/>
    <property type="evidence" value="ECO:0007669"/>
    <property type="project" value="InterPro"/>
</dbReference>
<comment type="similarity">
    <text evidence="3 14">Belongs to the class I-like SAM-binding methyltransferase superfamily. RsmB/NOP family.</text>
</comment>
<comment type="subcellular location">
    <subcellularLocation>
        <location evidence="2">Cytoplasm</location>
    </subcellularLocation>
</comment>
<dbReference type="NCBIfam" id="NF011494">
    <property type="entry name" value="PRK14902.1"/>
    <property type="match status" value="1"/>
</dbReference>
<comment type="catalytic activity">
    <reaction evidence="13">
        <text>cytidine(967) in 16S rRNA + S-adenosyl-L-methionine = 5-methylcytidine(967) in 16S rRNA + S-adenosyl-L-homocysteine + H(+)</text>
        <dbReference type="Rhea" id="RHEA:42748"/>
        <dbReference type="Rhea" id="RHEA-COMP:10219"/>
        <dbReference type="Rhea" id="RHEA-COMP:10220"/>
        <dbReference type="ChEBI" id="CHEBI:15378"/>
        <dbReference type="ChEBI" id="CHEBI:57856"/>
        <dbReference type="ChEBI" id="CHEBI:59789"/>
        <dbReference type="ChEBI" id="CHEBI:74483"/>
        <dbReference type="ChEBI" id="CHEBI:82748"/>
        <dbReference type="EC" id="2.1.1.176"/>
    </reaction>
</comment>
<evidence type="ECO:0000256" key="6">
    <source>
        <dbReference type="ARBA" id="ARBA00022552"/>
    </source>
</evidence>
<evidence type="ECO:0000256" key="14">
    <source>
        <dbReference type="PROSITE-ProRule" id="PRU01023"/>
    </source>
</evidence>
<feature type="binding site" evidence="14">
    <location>
        <position position="345"/>
    </location>
    <ligand>
        <name>S-adenosyl-L-methionine</name>
        <dbReference type="ChEBI" id="CHEBI:59789"/>
    </ligand>
</feature>
<dbReference type="PROSITE" id="PS51686">
    <property type="entry name" value="SAM_MT_RSMB_NOP"/>
    <property type="match status" value="1"/>
</dbReference>
<keyword evidence="6" id="KW-0698">rRNA processing</keyword>
<comment type="function">
    <text evidence="1">Specifically methylates the cytosine at position 967 (m5C967) of 16S rRNA.</text>
</comment>
<dbReference type="Gene3D" id="3.40.50.150">
    <property type="entry name" value="Vaccinia Virus protein VP39"/>
    <property type="match status" value="1"/>
</dbReference>
<dbReference type="Pfam" id="PF01029">
    <property type="entry name" value="NusB"/>
    <property type="match status" value="1"/>
</dbReference>
<evidence type="ECO:0000313" key="16">
    <source>
        <dbReference type="EMBL" id="PIE35446.1"/>
    </source>
</evidence>
<feature type="active site" description="Nucleophile" evidence="14">
    <location>
        <position position="399"/>
    </location>
</feature>
<dbReference type="Proteomes" id="UP000230821">
    <property type="component" value="Unassembled WGS sequence"/>
</dbReference>
<dbReference type="NCBIfam" id="TIGR00563">
    <property type="entry name" value="rsmB"/>
    <property type="match status" value="1"/>
</dbReference>
<dbReference type="SUPFAM" id="SSF53335">
    <property type="entry name" value="S-adenosyl-L-methionine-dependent methyltransferases"/>
    <property type="match status" value="1"/>
</dbReference>
<comment type="caution">
    <text evidence="16">The sequence shown here is derived from an EMBL/GenBank/DDBJ whole genome shotgun (WGS) entry which is preliminary data.</text>
</comment>
<dbReference type="FunFam" id="3.40.50.150:FF:000022">
    <property type="entry name" value="Ribosomal RNA small subunit methyltransferase B"/>
    <property type="match status" value="1"/>
</dbReference>
<name>A0A2G6KIE4_9BACT</name>
<evidence type="ECO:0000256" key="1">
    <source>
        <dbReference type="ARBA" id="ARBA00002724"/>
    </source>
</evidence>
<evidence type="ECO:0000256" key="4">
    <source>
        <dbReference type="ARBA" id="ARBA00012140"/>
    </source>
</evidence>
<keyword evidence="8 14" id="KW-0808">Transferase</keyword>
<evidence type="ECO:0000256" key="5">
    <source>
        <dbReference type="ARBA" id="ARBA00022490"/>
    </source>
</evidence>
<dbReference type="InterPro" id="IPR049560">
    <property type="entry name" value="MeTrfase_RsmB-F_NOP2_cat"/>
</dbReference>
<dbReference type="InterPro" id="IPR054728">
    <property type="entry name" value="RsmB-like_ferredoxin"/>
</dbReference>
<gene>
    <name evidence="16" type="ORF">CSA56_04245</name>
</gene>
<evidence type="ECO:0000259" key="15">
    <source>
        <dbReference type="PROSITE" id="PS51686"/>
    </source>
</evidence>
<dbReference type="Gene3D" id="3.30.70.1170">
    <property type="entry name" value="Sun protein, domain 3"/>
    <property type="match status" value="1"/>
</dbReference>
<evidence type="ECO:0000256" key="11">
    <source>
        <dbReference type="ARBA" id="ARBA00030399"/>
    </source>
</evidence>
<dbReference type="InterPro" id="IPR001678">
    <property type="entry name" value="MeTrfase_RsmB-F_NOP2_dom"/>
</dbReference>
<dbReference type="InterPro" id="IPR029063">
    <property type="entry name" value="SAM-dependent_MTases_sf"/>
</dbReference>
<dbReference type="SUPFAM" id="SSF48013">
    <property type="entry name" value="NusB-like"/>
    <property type="match status" value="1"/>
</dbReference>
<evidence type="ECO:0000256" key="8">
    <source>
        <dbReference type="ARBA" id="ARBA00022679"/>
    </source>
</evidence>
<reference evidence="16 17" key="1">
    <citation type="submission" date="2017-10" db="EMBL/GenBank/DDBJ databases">
        <title>Novel microbial diversity and functional potential in the marine mammal oral microbiome.</title>
        <authorList>
            <person name="Dudek N.K."/>
            <person name="Sun C.L."/>
            <person name="Burstein D."/>
            <person name="Kantor R.S."/>
            <person name="Aliaga Goltsman D.S."/>
            <person name="Bik E.M."/>
            <person name="Thomas B.C."/>
            <person name="Banfield J.F."/>
            <person name="Relman D.A."/>
        </authorList>
    </citation>
    <scope>NUCLEOTIDE SEQUENCE [LARGE SCALE GENOMIC DNA]</scope>
    <source>
        <strain evidence="16">DOLJORAL78_47_16</strain>
    </source>
</reference>
<accession>A0A2G6KIE4</accession>
<organism evidence="16 17">
    <name type="scientific">candidate division KSB3 bacterium</name>
    <dbReference type="NCBI Taxonomy" id="2044937"/>
    <lineage>
        <taxon>Bacteria</taxon>
        <taxon>candidate division KSB3</taxon>
    </lineage>
</organism>
<comment type="caution">
    <text evidence="14">Lacks conserved residue(s) required for the propagation of feature annotation.</text>
</comment>
<dbReference type="GO" id="GO:0003723">
    <property type="term" value="F:RNA binding"/>
    <property type="evidence" value="ECO:0007669"/>
    <property type="project" value="UniProtKB-UniRule"/>
</dbReference>
<dbReference type="PANTHER" id="PTHR22807:SF53">
    <property type="entry name" value="RIBOSOMAL RNA SMALL SUBUNIT METHYLTRANSFERASE B-RELATED"/>
    <property type="match status" value="1"/>
</dbReference>
<dbReference type="InterPro" id="IPR018314">
    <property type="entry name" value="RsmB/NOL1/NOP2-like_CS"/>
</dbReference>
<dbReference type="InterPro" id="IPR006027">
    <property type="entry name" value="NusB_RsmB_TIM44"/>
</dbReference>
<keyword evidence="10 14" id="KW-0694">RNA-binding</keyword>
<dbReference type="InterPro" id="IPR004573">
    <property type="entry name" value="rRNA_ssu_MeTfrase_B"/>
</dbReference>
<evidence type="ECO:0000256" key="7">
    <source>
        <dbReference type="ARBA" id="ARBA00022603"/>
    </source>
</evidence>
<keyword evidence="9 14" id="KW-0949">S-adenosyl-L-methionine</keyword>
<dbReference type="CDD" id="cd02440">
    <property type="entry name" value="AdoMet_MTases"/>
    <property type="match status" value="1"/>
</dbReference>
<dbReference type="GO" id="GO:0005737">
    <property type="term" value="C:cytoplasm"/>
    <property type="evidence" value="ECO:0007669"/>
    <property type="project" value="UniProtKB-SubCell"/>
</dbReference>
<dbReference type="PANTHER" id="PTHR22807">
    <property type="entry name" value="NOP2 YEAST -RELATED NOL1/NOP2/FMU SUN DOMAIN-CONTAINING"/>
    <property type="match status" value="1"/>
</dbReference>
<feature type="binding site" evidence="14">
    <location>
        <position position="321"/>
    </location>
    <ligand>
        <name>S-adenosyl-L-methionine</name>
        <dbReference type="ChEBI" id="CHEBI:59789"/>
    </ligand>
</feature>
<keyword evidence="7 14" id="KW-0489">Methyltransferase</keyword>
<evidence type="ECO:0000256" key="3">
    <source>
        <dbReference type="ARBA" id="ARBA00007494"/>
    </source>
</evidence>
<dbReference type="GO" id="GO:0006355">
    <property type="term" value="P:regulation of DNA-templated transcription"/>
    <property type="evidence" value="ECO:0007669"/>
    <property type="project" value="InterPro"/>
</dbReference>
<evidence type="ECO:0000256" key="10">
    <source>
        <dbReference type="ARBA" id="ARBA00022884"/>
    </source>
</evidence>
<dbReference type="PROSITE" id="PS01153">
    <property type="entry name" value="NOL1_NOP2_SUN"/>
    <property type="match status" value="1"/>
</dbReference>
<feature type="binding site" evidence="14">
    <location>
        <position position="294"/>
    </location>
    <ligand>
        <name>S-adenosyl-L-methionine</name>
        <dbReference type="ChEBI" id="CHEBI:59789"/>
    </ligand>
</feature>
<dbReference type="AlphaFoldDB" id="A0A2G6KIE4"/>